<sequence length="288" mass="32919">MENPSSAQLALTGIYPPTPLQRPSDLKTAIENKKEALKDGSDEDSYLSFSGVTPERFQYIESHRDSLEATRVRFTYFADIETLIVKVPSEPHEGSHLGIANEIRDILRMNSRVSRAEVWAIGSTRYRGNSSSKESDSGYRNNNLRPQAGAWPHWVIEAGMTESLERLHTDASWWINNSNGEVRLVILAWIRPRQRFIKIEFETWSWPICGTWRFGSADTLGGWARHEFHNDVEMDFSVANQPRYQGPATIVLPFRRLVGRPPNPPHERDVVLTQQVLLELGREMLHGL</sequence>
<gene>
    <name evidence="2" type="ORF">CFD26_104965</name>
</gene>
<dbReference type="AlphaFoldDB" id="A0A421DAG3"/>
<name>A0A421DAG3_9EURO</name>
<comment type="caution">
    <text evidence="2">The sequence shown here is derived from an EMBL/GenBank/DDBJ whole genome shotgun (WGS) entry which is preliminary data.</text>
</comment>
<feature type="region of interest" description="Disordered" evidence="1">
    <location>
        <begin position="1"/>
        <end position="24"/>
    </location>
</feature>
<proteinExistence type="predicted"/>
<protein>
    <recommendedName>
        <fullName evidence="4">Restriction endonuclease domain-containing protein</fullName>
    </recommendedName>
</protein>
<organism evidence="2 3">
    <name type="scientific">Aspergillus turcosus</name>
    <dbReference type="NCBI Taxonomy" id="1245748"/>
    <lineage>
        <taxon>Eukaryota</taxon>
        <taxon>Fungi</taxon>
        <taxon>Dikarya</taxon>
        <taxon>Ascomycota</taxon>
        <taxon>Pezizomycotina</taxon>
        <taxon>Eurotiomycetes</taxon>
        <taxon>Eurotiomycetidae</taxon>
        <taxon>Eurotiales</taxon>
        <taxon>Aspergillaceae</taxon>
        <taxon>Aspergillus</taxon>
        <taxon>Aspergillus subgen. Fumigati</taxon>
    </lineage>
</organism>
<dbReference type="EMBL" id="NIDN02000037">
    <property type="protein sequence ID" value="RLL99159.1"/>
    <property type="molecule type" value="Genomic_DNA"/>
</dbReference>
<dbReference type="OrthoDB" id="76567at2759"/>
<accession>A0A421DAG3</accession>
<evidence type="ECO:0008006" key="4">
    <source>
        <dbReference type="Google" id="ProtNLM"/>
    </source>
</evidence>
<reference evidence="2 3" key="1">
    <citation type="submission" date="2018-08" db="EMBL/GenBank/DDBJ databases">
        <title>Draft genome sequences of two Aspergillus turcosus clinical strains isolated from bronchoalveolar lavage fluid: one azole-susceptible and the other azole-resistant.</title>
        <authorList>
            <person name="Parent-Michaud M."/>
            <person name="Dufresne P.J."/>
            <person name="Fournier E."/>
            <person name="Martineau C."/>
            <person name="Moreira S."/>
            <person name="Perkins V."/>
            <person name="De Repentigny L."/>
            <person name="Dufresne S.F."/>
        </authorList>
    </citation>
    <scope>NUCLEOTIDE SEQUENCE [LARGE SCALE GENOMIC DNA]</scope>
    <source>
        <strain evidence="2">HMR AF 1038</strain>
    </source>
</reference>
<evidence type="ECO:0000313" key="2">
    <source>
        <dbReference type="EMBL" id="RLL99159.1"/>
    </source>
</evidence>
<keyword evidence="3" id="KW-1185">Reference proteome</keyword>
<dbReference type="Proteomes" id="UP000215289">
    <property type="component" value="Unassembled WGS sequence"/>
</dbReference>
<evidence type="ECO:0000256" key="1">
    <source>
        <dbReference type="SAM" id="MobiDB-lite"/>
    </source>
</evidence>
<evidence type="ECO:0000313" key="3">
    <source>
        <dbReference type="Proteomes" id="UP000215289"/>
    </source>
</evidence>